<dbReference type="PROSITE" id="PS50191">
    <property type="entry name" value="CRAL_TRIO"/>
    <property type="match status" value="1"/>
</dbReference>
<dbReference type="AlphaFoldDB" id="A0AAV6UV29"/>
<feature type="domain" description="GOLD" evidence="2">
    <location>
        <begin position="285"/>
        <end position="386"/>
    </location>
</feature>
<dbReference type="PANTHER" id="PTHR23324">
    <property type="entry name" value="SEC14 RELATED PROTEIN"/>
    <property type="match status" value="1"/>
</dbReference>
<gene>
    <name evidence="3" type="ORF">JTE90_027029</name>
</gene>
<dbReference type="Gene3D" id="2.60.120.680">
    <property type="entry name" value="GOLD domain"/>
    <property type="match status" value="1"/>
</dbReference>
<dbReference type="CDD" id="cd00170">
    <property type="entry name" value="SEC14"/>
    <property type="match status" value="1"/>
</dbReference>
<name>A0AAV6UV29_9ARAC</name>
<dbReference type="SUPFAM" id="SSF101576">
    <property type="entry name" value="Supernatant protein factor (SPF), C-terminal domain"/>
    <property type="match status" value="1"/>
</dbReference>
<dbReference type="InterPro" id="IPR036273">
    <property type="entry name" value="CRAL/TRIO_N_dom_sf"/>
</dbReference>
<dbReference type="Proteomes" id="UP000827092">
    <property type="component" value="Unassembled WGS sequence"/>
</dbReference>
<evidence type="ECO:0000259" key="2">
    <source>
        <dbReference type="PROSITE" id="PS50866"/>
    </source>
</evidence>
<evidence type="ECO:0000313" key="3">
    <source>
        <dbReference type="EMBL" id="KAG8187618.1"/>
    </source>
</evidence>
<dbReference type="InterPro" id="IPR001251">
    <property type="entry name" value="CRAL-TRIO_dom"/>
</dbReference>
<dbReference type="Pfam" id="PF00650">
    <property type="entry name" value="CRAL_TRIO"/>
    <property type="match status" value="1"/>
</dbReference>
<dbReference type="SUPFAM" id="SSF52087">
    <property type="entry name" value="CRAL/TRIO domain"/>
    <property type="match status" value="1"/>
</dbReference>
<organism evidence="3 4">
    <name type="scientific">Oedothorax gibbosus</name>
    <dbReference type="NCBI Taxonomy" id="931172"/>
    <lineage>
        <taxon>Eukaryota</taxon>
        <taxon>Metazoa</taxon>
        <taxon>Ecdysozoa</taxon>
        <taxon>Arthropoda</taxon>
        <taxon>Chelicerata</taxon>
        <taxon>Arachnida</taxon>
        <taxon>Araneae</taxon>
        <taxon>Araneomorphae</taxon>
        <taxon>Entelegynae</taxon>
        <taxon>Araneoidea</taxon>
        <taxon>Linyphiidae</taxon>
        <taxon>Erigoninae</taxon>
        <taxon>Oedothorax</taxon>
    </lineage>
</organism>
<keyword evidence="4" id="KW-1185">Reference proteome</keyword>
<dbReference type="InterPro" id="IPR009038">
    <property type="entry name" value="GOLD_dom"/>
</dbReference>
<evidence type="ECO:0000259" key="1">
    <source>
        <dbReference type="PROSITE" id="PS50191"/>
    </source>
</evidence>
<dbReference type="InterPro" id="IPR051064">
    <property type="entry name" value="SEC14/CRAL-TRIO_domain"/>
</dbReference>
<accession>A0AAV6UV29</accession>
<evidence type="ECO:0000313" key="4">
    <source>
        <dbReference type="Proteomes" id="UP000827092"/>
    </source>
</evidence>
<feature type="domain" description="CRAL-TRIO" evidence="1">
    <location>
        <begin position="75"/>
        <end position="255"/>
    </location>
</feature>
<dbReference type="PROSITE" id="PS50866">
    <property type="entry name" value="GOLD"/>
    <property type="match status" value="1"/>
</dbReference>
<dbReference type="SMART" id="SM00516">
    <property type="entry name" value="SEC14"/>
    <property type="match status" value="1"/>
</dbReference>
<dbReference type="GO" id="GO:0005737">
    <property type="term" value="C:cytoplasm"/>
    <property type="evidence" value="ECO:0007669"/>
    <property type="project" value="TreeGrafter"/>
</dbReference>
<dbReference type="Gene3D" id="3.40.525.10">
    <property type="entry name" value="CRAL-TRIO lipid binding domain"/>
    <property type="match status" value="1"/>
</dbReference>
<dbReference type="InterPro" id="IPR036598">
    <property type="entry name" value="GOLD_dom_sf"/>
</dbReference>
<comment type="caution">
    <text evidence="3">The sequence shown here is derived from an EMBL/GenBank/DDBJ whole genome shotgun (WGS) entry which is preliminary data.</text>
</comment>
<dbReference type="SUPFAM" id="SSF46938">
    <property type="entry name" value="CRAL/TRIO N-terminal domain"/>
    <property type="match status" value="1"/>
</dbReference>
<sequence>MTKVDIIDIEKSNIDELRSRLKGEMTPELFKDDNLFERFLRARGQNVDAAELMLRNHLKWRQANTIETIQTDYTPTEVLTKYSSLELLGFDKEGSPVIYCSFGNMDTRGIYKSGTRYDFLRYFVQLLEGHLEALKQHNLKVQLPKTGKSQHQWVFIFDYDNFQLANATHKPTIDIVISFINMYDANYPERLKSAYLINGSLIFQMCWNLIRHFLSGPTFQKVTIFGRDGYGEVLRKSIDADILPKFLGGNKTDPDGNPRCVQSIRFGGQVAESYYIQHRRLSVLPDSMHLVVGRLSKEEVQLQVIRPGTNIEWEFVLKSKDVDYYVVHRAHSQAEPKEVVYKQRVEAGFCSETGVYMCEKAGIYSLVFDNSYSWIYSKHINYKFAIAES</sequence>
<dbReference type="InterPro" id="IPR036865">
    <property type="entry name" value="CRAL-TRIO_dom_sf"/>
</dbReference>
<proteinExistence type="predicted"/>
<evidence type="ECO:0008006" key="5">
    <source>
        <dbReference type="Google" id="ProtNLM"/>
    </source>
</evidence>
<dbReference type="PANTHER" id="PTHR23324:SF83">
    <property type="entry name" value="SEC14-LIKE PROTEIN 2"/>
    <property type="match status" value="1"/>
</dbReference>
<reference evidence="3 4" key="1">
    <citation type="journal article" date="2022" name="Nat. Ecol. Evol.">
        <title>A masculinizing supergene underlies an exaggerated male reproductive morph in a spider.</title>
        <authorList>
            <person name="Hendrickx F."/>
            <person name="De Corte Z."/>
            <person name="Sonet G."/>
            <person name="Van Belleghem S.M."/>
            <person name="Kostlbacher S."/>
            <person name="Vangestel C."/>
        </authorList>
    </citation>
    <scope>NUCLEOTIDE SEQUENCE [LARGE SCALE GENOMIC DNA]</scope>
    <source>
        <strain evidence="3">W744_W776</strain>
    </source>
</reference>
<dbReference type="EMBL" id="JAFNEN010000265">
    <property type="protein sequence ID" value="KAG8187618.1"/>
    <property type="molecule type" value="Genomic_DNA"/>
</dbReference>
<protein>
    <recommendedName>
        <fullName evidence="5">SEC14-like protein 2</fullName>
    </recommendedName>
</protein>